<keyword evidence="4" id="KW-1133">Transmembrane helix</keyword>
<evidence type="ECO:0000256" key="1">
    <source>
        <dbReference type="ARBA" id="ARBA00004167"/>
    </source>
</evidence>
<evidence type="ECO:0000256" key="4">
    <source>
        <dbReference type="ARBA" id="ARBA00022989"/>
    </source>
</evidence>
<sequence length="295" mass="32267">MRSFIFPQAILAVVLSAQSTIAETWEGVPTVRKVVNGTQFMGCPVEIPGRVLTGPSYSDDSMTIESCAAYCVKNNLPLFGVEYGRECYCGKYIPPIVVMPGNPADCNMNCKNNKPAATKQMCGGVNRMSVFNVTTFAGPTALKTSTDWTYQSCFMEPQWGRALSNLVKADDAMTINMCLDACKNANYQFAGLEYGRECWCGATRAQNLEDASDPSCAMQCDMPCGGNNAQMCGGRGAISLYTRRTMKRGHVADGNDYHDLGHGPAKGDIDVAARKGRFLRVRRPAARREQPREEE</sequence>
<keyword evidence="10" id="KW-1185">Reference proteome</keyword>
<evidence type="ECO:0000313" key="10">
    <source>
        <dbReference type="Proteomes" id="UP001408356"/>
    </source>
</evidence>
<comment type="caution">
    <text evidence="9">The sequence shown here is derived from an EMBL/GenBank/DDBJ whole genome shotgun (WGS) entry which is preliminary data.</text>
</comment>
<keyword evidence="5" id="KW-0472">Membrane</keyword>
<accession>A0ABR2UMQ3</accession>
<keyword evidence="2" id="KW-0812">Transmembrane</keyword>
<organism evidence="9 10">
    <name type="scientific">Seiridium unicorne</name>
    <dbReference type="NCBI Taxonomy" id="138068"/>
    <lineage>
        <taxon>Eukaryota</taxon>
        <taxon>Fungi</taxon>
        <taxon>Dikarya</taxon>
        <taxon>Ascomycota</taxon>
        <taxon>Pezizomycotina</taxon>
        <taxon>Sordariomycetes</taxon>
        <taxon>Xylariomycetidae</taxon>
        <taxon>Amphisphaeriales</taxon>
        <taxon>Sporocadaceae</taxon>
        <taxon>Seiridium</taxon>
    </lineage>
</organism>
<reference evidence="9 10" key="1">
    <citation type="journal article" date="2024" name="J. Plant Pathol.">
        <title>Sequence and assembly of the genome of Seiridium unicorne, isolate CBS 538.82, causal agent of cypress canker disease.</title>
        <authorList>
            <person name="Scali E."/>
            <person name="Rocca G.D."/>
            <person name="Danti R."/>
            <person name="Garbelotto M."/>
            <person name="Barberini S."/>
            <person name="Baroncelli R."/>
            <person name="Emiliani G."/>
        </authorList>
    </citation>
    <scope>NUCLEOTIDE SEQUENCE [LARGE SCALE GENOMIC DNA]</scope>
    <source>
        <strain evidence="9 10">BM-138-508</strain>
    </source>
</reference>
<evidence type="ECO:0000256" key="3">
    <source>
        <dbReference type="ARBA" id="ARBA00022729"/>
    </source>
</evidence>
<comment type="subcellular location">
    <subcellularLocation>
        <location evidence="1">Membrane</location>
        <topology evidence="1">Single-pass membrane protein</topology>
    </subcellularLocation>
</comment>
<keyword evidence="3 7" id="KW-0732">Signal</keyword>
<feature type="domain" description="WSC" evidence="8">
    <location>
        <begin position="147"/>
        <end position="244"/>
    </location>
</feature>
<gene>
    <name evidence="9" type="ORF">SUNI508_10246</name>
</gene>
<proteinExistence type="predicted"/>
<feature type="signal peptide" evidence="7">
    <location>
        <begin position="1"/>
        <end position="22"/>
    </location>
</feature>
<dbReference type="InterPro" id="IPR051836">
    <property type="entry name" value="Kremen_rcpt"/>
</dbReference>
<name>A0ABR2UMQ3_9PEZI</name>
<dbReference type="Proteomes" id="UP001408356">
    <property type="component" value="Unassembled WGS sequence"/>
</dbReference>
<evidence type="ECO:0000259" key="8">
    <source>
        <dbReference type="PROSITE" id="PS51212"/>
    </source>
</evidence>
<dbReference type="PANTHER" id="PTHR24269:SF16">
    <property type="entry name" value="PROTEIN SLG1"/>
    <property type="match status" value="1"/>
</dbReference>
<dbReference type="Pfam" id="PF01822">
    <property type="entry name" value="WSC"/>
    <property type="match status" value="2"/>
</dbReference>
<protein>
    <submittedName>
        <fullName evidence="9">WSC domain-containing protein</fullName>
    </submittedName>
</protein>
<feature type="domain" description="WSC" evidence="8">
    <location>
        <begin position="37"/>
        <end position="134"/>
    </location>
</feature>
<dbReference type="EMBL" id="JARVKF010000413">
    <property type="protein sequence ID" value="KAK9415768.1"/>
    <property type="molecule type" value="Genomic_DNA"/>
</dbReference>
<keyword evidence="6" id="KW-0325">Glycoprotein</keyword>
<evidence type="ECO:0000313" key="9">
    <source>
        <dbReference type="EMBL" id="KAK9415768.1"/>
    </source>
</evidence>
<evidence type="ECO:0000256" key="6">
    <source>
        <dbReference type="ARBA" id="ARBA00023180"/>
    </source>
</evidence>
<dbReference type="PROSITE" id="PS51212">
    <property type="entry name" value="WSC"/>
    <property type="match status" value="2"/>
</dbReference>
<feature type="chain" id="PRO_5045201829" evidence="7">
    <location>
        <begin position="23"/>
        <end position="295"/>
    </location>
</feature>
<evidence type="ECO:0000256" key="2">
    <source>
        <dbReference type="ARBA" id="ARBA00022692"/>
    </source>
</evidence>
<evidence type="ECO:0000256" key="7">
    <source>
        <dbReference type="SAM" id="SignalP"/>
    </source>
</evidence>
<dbReference type="PANTHER" id="PTHR24269">
    <property type="entry name" value="KREMEN PROTEIN"/>
    <property type="match status" value="1"/>
</dbReference>
<evidence type="ECO:0000256" key="5">
    <source>
        <dbReference type="ARBA" id="ARBA00023136"/>
    </source>
</evidence>
<dbReference type="InterPro" id="IPR002889">
    <property type="entry name" value="WSC_carb-bd"/>
</dbReference>
<dbReference type="SMART" id="SM00321">
    <property type="entry name" value="WSC"/>
    <property type="match status" value="2"/>
</dbReference>